<dbReference type="InterPro" id="IPR003598">
    <property type="entry name" value="Ig_sub2"/>
</dbReference>
<feature type="region of interest" description="Disordered" evidence="12">
    <location>
        <begin position="678"/>
        <end position="738"/>
    </location>
</feature>
<feature type="domain" description="Ig-like" evidence="15">
    <location>
        <begin position="110"/>
        <end position="190"/>
    </location>
</feature>
<evidence type="ECO:0000256" key="13">
    <source>
        <dbReference type="SAM" id="Phobius"/>
    </source>
</evidence>
<dbReference type="GO" id="GO:0006955">
    <property type="term" value="P:immune response"/>
    <property type="evidence" value="ECO:0007669"/>
    <property type="project" value="TreeGrafter"/>
</dbReference>
<dbReference type="Pfam" id="PF17736">
    <property type="entry name" value="Ig_C17orf99"/>
    <property type="match status" value="1"/>
</dbReference>
<evidence type="ECO:0000256" key="1">
    <source>
        <dbReference type="ARBA" id="ARBA00004251"/>
    </source>
</evidence>
<dbReference type="InterPro" id="IPR036179">
    <property type="entry name" value="Ig-like_dom_sf"/>
</dbReference>
<evidence type="ECO:0000256" key="12">
    <source>
        <dbReference type="SAM" id="MobiDB-lite"/>
    </source>
</evidence>
<dbReference type="GO" id="GO:0009897">
    <property type="term" value="C:external side of plasma membrane"/>
    <property type="evidence" value="ECO:0007669"/>
    <property type="project" value="TreeGrafter"/>
</dbReference>
<evidence type="ECO:0000256" key="4">
    <source>
        <dbReference type="ARBA" id="ARBA00022729"/>
    </source>
</evidence>
<dbReference type="FunFam" id="2.60.40.10:FF:001308">
    <property type="entry name" value="Fc receptor like 4"/>
    <property type="match status" value="1"/>
</dbReference>
<dbReference type="InterPro" id="IPR013783">
    <property type="entry name" value="Ig-like_fold"/>
</dbReference>
<evidence type="ECO:0000256" key="7">
    <source>
        <dbReference type="ARBA" id="ARBA00023136"/>
    </source>
</evidence>
<keyword evidence="8" id="KW-1015">Disulfide bond</keyword>
<feature type="compositionally biased region" description="Low complexity" evidence="12">
    <location>
        <begin position="616"/>
        <end position="626"/>
    </location>
</feature>
<proteinExistence type="predicted"/>
<gene>
    <name evidence="17" type="primary">LOC111138798</name>
</gene>
<keyword evidence="3 13" id="KW-0812">Transmembrane</keyword>
<dbReference type="PROSITE" id="PS50835">
    <property type="entry name" value="IG_LIKE"/>
    <property type="match status" value="6"/>
</dbReference>
<organism evidence="16 17">
    <name type="scientific">Enhydra lutris kenyoni</name>
    <name type="common">northern sea otter</name>
    <dbReference type="NCBI Taxonomy" id="391180"/>
    <lineage>
        <taxon>Eukaryota</taxon>
        <taxon>Metazoa</taxon>
        <taxon>Chordata</taxon>
        <taxon>Craniata</taxon>
        <taxon>Vertebrata</taxon>
        <taxon>Euteleostomi</taxon>
        <taxon>Mammalia</taxon>
        <taxon>Eutheria</taxon>
        <taxon>Laurasiatheria</taxon>
        <taxon>Carnivora</taxon>
        <taxon>Caniformia</taxon>
        <taxon>Musteloidea</taxon>
        <taxon>Mustelidae</taxon>
        <taxon>Lutrinae</taxon>
        <taxon>Enhydra</taxon>
    </lineage>
</organism>
<keyword evidence="4 14" id="KW-0732">Signal</keyword>
<accession>A0A2Y9IGV9</accession>
<evidence type="ECO:0000256" key="8">
    <source>
        <dbReference type="ARBA" id="ARBA00023157"/>
    </source>
</evidence>
<dbReference type="FunFam" id="2.60.40.10:FF:000357">
    <property type="entry name" value="Fc receptor like 1"/>
    <property type="match status" value="3"/>
</dbReference>
<reference evidence="17" key="1">
    <citation type="submission" date="2025-08" db="UniProtKB">
        <authorList>
            <consortium name="RefSeq"/>
        </authorList>
    </citation>
    <scope>IDENTIFICATION</scope>
    <source>
        <tissue evidence="17">Blood</tissue>
    </source>
</reference>
<feature type="domain" description="Ig-like" evidence="15">
    <location>
        <begin position="396"/>
        <end position="483"/>
    </location>
</feature>
<feature type="domain" description="Ig-like" evidence="15">
    <location>
        <begin position="303"/>
        <end position="390"/>
    </location>
</feature>
<dbReference type="Pfam" id="PF13895">
    <property type="entry name" value="Ig_2"/>
    <property type="match status" value="2"/>
</dbReference>
<evidence type="ECO:0000256" key="3">
    <source>
        <dbReference type="ARBA" id="ARBA00022692"/>
    </source>
</evidence>
<feature type="domain" description="Ig-like" evidence="15">
    <location>
        <begin position="489"/>
        <end position="572"/>
    </location>
</feature>
<dbReference type="AlphaFoldDB" id="A0A2Y9IGV9"/>
<evidence type="ECO:0000256" key="5">
    <source>
        <dbReference type="ARBA" id="ARBA00022737"/>
    </source>
</evidence>
<keyword evidence="7 13" id="KW-0472">Membrane</keyword>
<dbReference type="CDD" id="cd00096">
    <property type="entry name" value="Ig"/>
    <property type="match status" value="2"/>
</dbReference>
<evidence type="ECO:0000256" key="9">
    <source>
        <dbReference type="ARBA" id="ARBA00023170"/>
    </source>
</evidence>
<dbReference type="SUPFAM" id="SSF48726">
    <property type="entry name" value="Immunoglobulin"/>
    <property type="match status" value="6"/>
</dbReference>
<dbReference type="OrthoDB" id="10012075at2759"/>
<evidence type="ECO:0000256" key="2">
    <source>
        <dbReference type="ARBA" id="ARBA00022475"/>
    </source>
</evidence>
<dbReference type="Proteomes" id="UP000248482">
    <property type="component" value="Unplaced"/>
</dbReference>
<keyword evidence="6 13" id="KW-1133">Transmembrane helix</keyword>
<feature type="transmembrane region" description="Helical" evidence="13">
    <location>
        <begin position="583"/>
        <end position="607"/>
    </location>
</feature>
<evidence type="ECO:0000259" key="15">
    <source>
        <dbReference type="PROSITE" id="PS50835"/>
    </source>
</evidence>
<dbReference type="PANTHER" id="PTHR11481:SF101">
    <property type="entry name" value="FC RECEPTOR-LIKE PROTEIN 2"/>
    <property type="match status" value="1"/>
</dbReference>
<evidence type="ECO:0000256" key="6">
    <source>
        <dbReference type="ARBA" id="ARBA00022989"/>
    </source>
</evidence>
<evidence type="ECO:0000313" key="16">
    <source>
        <dbReference type="Proteomes" id="UP000248482"/>
    </source>
</evidence>
<dbReference type="STRING" id="391180.A0A2Y9IGV9"/>
<dbReference type="Gene3D" id="2.60.40.10">
    <property type="entry name" value="Immunoglobulins"/>
    <property type="match status" value="6"/>
</dbReference>
<feature type="region of interest" description="Disordered" evidence="12">
    <location>
        <begin position="615"/>
        <end position="654"/>
    </location>
</feature>
<dbReference type="GeneID" id="111138798"/>
<dbReference type="GO" id="GO:0004888">
    <property type="term" value="F:transmembrane signaling receptor activity"/>
    <property type="evidence" value="ECO:0007669"/>
    <property type="project" value="TreeGrafter"/>
</dbReference>
<evidence type="ECO:0000313" key="17">
    <source>
        <dbReference type="RefSeq" id="XP_022346404.1"/>
    </source>
</evidence>
<dbReference type="InterPro" id="IPR050488">
    <property type="entry name" value="Ig_Fc_receptor"/>
</dbReference>
<protein>
    <submittedName>
        <fullName evidence="17">Fc receptor-like protein 2 isoform X3</fullName>
    </submittedName>
</protein>
<feature type="chain" id="PRO_5015878790" evidence="14">
    <location>
        <begin position="17"/>
        <end position="738"/>
    </location>
</feature>
<comment type="subcellular location">
    <subcellularLocation>
        <location evidence="1">Cell membrane</location>
        <topology evidence="1">Single-pass type I membrane protein</topology>
    </subcellularLocation>
</comment>
<name>A0A2Y9IGV9_ENHLU</name>
<keyword evidence="16" id="KW-1185">Reference proteome</keyword>
<keyword evidence="5" id="KW-0677">Repeat</keyword>
<dbReference type="PANTHER" id="PTHR11481">
    <property type="entry name" value="IMMUNOGLOBULIN FC RECEPTOR"/>
    <property type="match status" value="1"/>
</dbReference>
<dbReference type="Pfam" id="PF13927">
    <property type="entry name" value="Ig_3"/>
    <property type="match status" value="2"/>
</dbReference>
<feature type="domain" description="Ig-like" evidence="15">
    <location>
        <begin position="12"/>
        <end position="102"/>
    </location>
</feature>
<dbReference type="GO" id="GO:0007166">
    <property type="term" value="P:cell surface receptor signaling pathway"/>
    <property type="evidence" value="ECO:0007669"/>
    <property type="project" value="TreeGrafter"/>
</dbReference>
<keyword evidence="11" id="KW-0393">Immunoglobulin domain</keyword>
<dbReference type="SMART" id="SM00408">
    <property type="entry name" value="IGc2"/>
    <property type="match status" value="6"/>
</dbReference>
<evidence type="ECO:0000256" key="14">
    <source>
        <dbReference type="SAM" id="SignalP"/>
    </source>
</evidence>
<feature type="domain" description="Ig-like" evidence="15">
    <location>
        <begin position="204"/>
        <end position="293"/>
    </location>
</feature>
<dbReference type="SMART" id="SM00409">
    <property type="entry name" value="IG"/>
    <property type="match status" value="6"/>
</dbReference>
<evidence type="ECO:0000256" key="10">
    <source>
        <dbReference type="ARBA" id="ARBA00023180"/>
    </source>
</evidence>
<sequence>MLLWSLLVIFAPLSEEADFLTLKAPSVVFEGDSIDLMCQKKKDWWNIQTVVYYKDGKQLQFPDKVSSVSIPCASLSDSGQYSCSATVKTFFRSKSESSRSVGIEVLELFPRPVLTVSSYWPTEGSPVTLTCETRPSPQRSNVQLRFCFFRDSKALGSGWSSSPELRVPAMWTEDSGSYWCQAETATLRVRKQSLQSQIHVQRVPVSNVSLEIWAPRGPVIEGGNLVLLCSVAKGTGNITFSWHREATRTSVGRKTQRSLSAELEVPAVQEGDAGRYYCRADNGHDPIQSQLLSIRVRSPVSHPVLTLRELGPQAMVGDVVELHCEAQRGSPPILYQFYHENVILGNISAPSGGGASFNLSLTAEHSGNYSCEADNGLGAHRSEVVPLNVTVPASHPILTVKTPRALAVVGDMVELCCEAQRGSPPILYRYYHEDVILGTNSAPSGGGASFNLCLTAEHSGNYACEADNNLGAQRSKAVMLSITVPVSRPVLALNPAGPQAVVGDLLELHCEVQRGSPPILYWFYHEDIILGNTSAPSGGGASFNLSLTTEHSGNYSCGADNGLGVQRSYMVTLNFTGLSTSKVIHITVGVIGCLLSVPGLAATAYLVSYFRTQRKSGGPPATGTPSPKEHQGPSWSGPFSTDPYKPPHSEPPAMMELQPVYSNVNPGDDNLVYSQIWSSQQTSGNPARSPRTHRKDEEPAVIYSELKKAQPEDTAGQAYEDPAENYENLPCAPSALDR</sequence>
<keyword evidence="10" id="KW-0325">Glycoprotein</keyword>
<dbReference type="InterPro" id="IPR003599">
    <property type="entry name" value="Ig_sub"/>
</dbReference>
<keyword evidence="2" id="KW-1003">Cell membrane</keyword>
<dbReference type="RefSeq" id="XP_022346404.1">
    <property type="nucleotide sequence ID" value="XM_022490696.1"/>
</dbReference>
<evidence type="ECO:0000256" key="11">
    <source>
        <dbReference type="ARBA" id="ARBA00023319"/>
    </source>
</evidence>
<feature type="signal peptide" evidence="14">
    <location>
        <begin position="1"/>
        <end position="16"/>
    </location>
</feature>
<dbReference type="InterPro" id="IPR040878">
    <property type="entry name" value="IL-40-like_Ig"/>
</dbReference>
<keyword evidence="9" id="KW-0675">Receptor</keyword>
<dbReference type="InterPro" id="IPR007110">
    <property type="entry name" value="Ig-like_dom"/>
</dbReference>